<dbReference type="Gene3D" id="3.90.1720.10">
    <property type="entry name" value="endopeptidase domain like (from Nostoc punctiforme)"/>
    <property type="match status" value="1"/>
</dbReference>
<sequence length="180" mass="21097">MDRCYAPANELRATKGELIEFQRRLFLIFTYSHYAVYTADVGRMTVGVGSPGYLLRYKIVERTIGQLCNEFGCRVNNLEEAARERGLFPLNPDMIVTRAREFLGRDLAGTYNLLTKNCEHFATLCRYEEGFSQQVSTFFKPFFMLWSAISYLYYSLILRRDVHGMNRIINEVRQNEEQNR</sequence>
<dbReference type="GO" id="GO:0070292">
    <property type="term" value="P:N-acylphosphatidylethanolamine metabolic process"/>
    <property type="evidence" value="ECO:0007669"/>
    <property type="project" value="TreeGrafter"/>
</dbReference>
<name>A0A8J2WPD1_9CRUS</name>
<feature type="transmembrane region" description="Helical" evidence="5">
    <location>
        <begin position="138"/>
        <end position="158"/>
    </location>
</feature>
<keyword evidence="3" id="KW-0378">Hydrolase</keyword>
<evidence type="ECO:0000256" key="5">
    <source>
        <dbReference type="SAM" id="Phobius"/>
    </source>
</evidence>
<dbReference type="PANTHER" id="PTHR13943:SF77">
    <property type="entry name" value="LRAT DOMAIN-CONTAINING PROTEIN"/>
    <property type="match status" value="1"/>
</dbReference>
<dbReference type="GO" id="GO:0004623">
    <property type="term" value="F:phospholipase A2 activity"/>
    <property type="evidence" value="ECO:0007669"/>
    <property type="project" value="TreeGrafter"/>
</dbReference>
<dbReference type="Pfam" id="PF04970">
    <property type="entry name" value="LRAT"/>
    <property type="match status" value="1"/>
</dbReference>
<evidence type="ECO:0000256" key="1">
    <source>
        <dbReference type="ARBA" id="ARBA00007824"/>
    </source>
</evidence>
<dbReference type="AlphaFoldDB" id="A0A8J2WPD1"/>
<dbReference type="PROSITE" id="PS51934">
    <property type="entry name" value="LRAT"/>
    <property type="match status" value="1"/>
</dbReference>
<keyword evidence="8" id="KW-1185">Reference proteome</keyword>
<accession>A0A8J2WPD1</accession>
<dbReference type="Proteomes" id="UP000789390">
    <property type="component" value="Unassembled WGS sequence"/>
</dbReference>
<dbReference type="EMBL" id="CAKKLH010000223">
    <property type="protein sequence ID" value="CAH0106532.1"/>
    <property type="molecule type" value="Genomic_DNA"/>
</dbReference>
<keyword evidence="5" id="KW-0812">Transmembrane</keyword>
<organism evidence="7 8">
    <name type="scientific">Daphnia galeata</name>
    <dbReference type="NCBI Taxonomy" id="27404"/>
    <lineage>
        <taxon>Eukaryota</taxon>
        <taxon>Metazoa</taxon>
        <taxon>Ecdysozoa</taxon>
        <taxon>Arthropoda</taxon>
        <taxon>Crustacea</taxon>
        <taxon>Branchiopoda</taxon>
        <taxon>Diplostraca</taxon>
        <taxon>Cladocera</taxon>
        <taxon>Anomopoda</taxon>
        <taxon>Daphniidae</taxon>
        <taxon>Daphnia</taxon>
    </lineage>
</organism>
<keyword evidence="5" id="KW-0472">Membrane</keyword>
<dbReference type="GO" id="GO:0008970">
    <property type="term" value="F:phospholipase A1 activity"/>
    <property type="evidence" value="ECO:0007669"/>
    <property type="project" value="TreeGrafter"/>
</dbReference>
<evidence type="ECO:0000256" key="2">
    <source>
        <dbReference type="ARBA" id="ARBA00022679"/>
    </source>
</evidence>
<dbReference type="InterPro" id="IPR007053">
    <property type="entry name" value="LRAT_dom"/>
</dbReference>
<evidence type="ECO:0000259" key="6">
    <source>
        <dbReference type="PROSITE" id="PS51934"/>
    </source>
</evidence>
<evidence type="ECO:0000256" key="3">
    <source>
        <dbReference type="ARBA" id="ARBA00022801"/>
    </source>
</evidence>
<reference evidence="7" key="1">
    <citation type="submission" date="2021-11" db="EMBL/GenBank/DDBJ databases">
        <authorList>
            <person name="Schell T."/>
        </authorList>
    </citation>
    <scope>NUCLEOTIDE SEQUENCE</scope>
    <source>
        <strain evidence="7">M5</strain>
    </source>
</reference>
<comment type="caution">
    <text evidence="7">The sequence shown here is derived from an EMBL/GenBank/DDBJ whole genome shotgun (WGS) entry which is preliminary data.</text>
</comment>
<keyword evidence="2" id="KW-0808">Transferase</keyword>
<dbReference type="PANTHER" id="PTHR13943">
    <property type="entry name" value="HRAS-LIKE SUPPRESSOR - RELATED"/>
    <property type="match status" value="1"/>
</dbReference>
<evidence type="ECO:0000313" key="7">
    <source>
        <dbReference type="EMBL" id="CAH0106532.1"/>
    </source>
</evidence>
<dbReference type="GO" id="GO:0005737">
    <property type="term" value="C:cytoplasm"/>
    <property type="evidence" value="ECO:0007669"/>
    <property type="project" value="TreeGrafter"/>
</dbReference>
<feature type="domain" description="LRAT" evidence="6">
    <location>
        <begin position="23"/>
        <end position="134"/>
    </location>
</feature>
<keyword evidence="4" id="KW-0443">Lipid metabolism</keyword>
<keyword evidence="5" id="KW-1133">Transmembrane helix</keyword>
<dbReference type="GO" id="GO:0016410">
    <property type="term" value="F:N-acyltransferase activity"/>
    <property type="evidence" value="ECO:0007669"/>
    <property type="project" value="TreeGrafter"/>
</dbReference>
<protein>
    <recommendedName>
        <fullName evidence="6">LRAT domain-containing protein</fullName>
    </recommendedName>
</protein>
<dbReference type="InterPro" id="IPR051496">
    <property type="entry name" value="H-rev107_PLA/AT"/>
</dbReference>
<comment type="similarity">
    <text evidence="1">Belongs to the H-rev107 family.</text>
</comment>
<evidence type="ECO:0000313" key="8">
    <source>
        <dbReference type="Proteomes" id="UP000789390"/>
    </source>
</evidence>
<evidence type="ECO:0000256" key="4">
    <source>
        <dbReference type="ARBA" id="ARBA00023098"/>
    </source>
</evidence>
<gene>
    <name evidence="7" type="ORF">DGAL_LOCUS9687</name>
</gene>
<proteinExistence type="inferred from homology"/>
<dbReference type="OrthoDB" id="6331371at2759"/>